<keyword evidence="1" id="KW-1048">Host nucleus</keyword>
<dbReference type="Proteomes" id="UP000289908">
    <property type="component" value="Segment"/>
</dbReference>
<dbReference type="EMBL" id="LC333428">
    <property type="protein sequence ID" value="BBB06521.1"/>
    <property type="molecule type" value="Genomic_DNA"/>
</dbReference>
<dbReference type="OrthoDB" id="26986at10239"/>
<dbReference type="Pfam" id="PF03581">
    <property type="entry name" value="Herpes_UL33"/>
    <property type="match status" value="1"/>
</dbReference>
<dbReference type="HAMAP" id="MF_04015">
    <property type="entry name" value="HSV_TRM2"/>
    <property type="match status" value="1"/>
</dbReference>
<evidence type="ECO:0000313" key="4">
    <source>
        <dbReference type="EMBL" id="BBB06521.1"/>
    </source>
</evidence>
<evidence type="ECO:0000256" key="2">
    <source>
        <dbReference type="ARBA" id="ARBA00022612"/>
    </source>
</evidence>
<evidence type="ECO:0000256" key="3">
    <source>
        <dbReference type="ARBA" id="ARBA00023219"/>
    </source>
</evidence>
<gene>
    <name evidence="4" type="primary">ORF75</name>
</gene>
<dbReference type="GeneID" id="41701542"/>
<name>A0A2Z5U792_9GAMA</name>
<keyword evidence="3" id="KW-0231">Viral genome packaging</keyword>
<keyword evidence="5" id="KW-1185">Reference proteome</keyword>
<keyword evidence="2" id="KW-1188">Viral release from host cell</keyword>
<dbReference type="RefSeq" id="YP_009551882.1">
    <property type="nucleotide sequence ID" value="NC_040539.1"/>
</dbReference>
<dbReference type="KEGG" id="vg:41701542"/>
<protein>
    <submittedName>
        <fullName evidence="4">Uncharacterized protein</fullName>
    </submittedName>
</protein>
<sequence length="91" mass="10642">MASFSIHPPEPESLIDFCPLLPDDIKILAPTVYTRLNVLNYCQFLKVFLKLRFQHSRCEHTDIIETKLKIIRQVISRIVETDTVFNDMNAH</sequence>
<evidence type="ECO:0000256" key="1">
    <source>
        <dbReference type="ARBA" id="ARBA00022562"/>
    </source>
</evidence>
<reference evidence="4" key="1">
    <citation type="submission" date="2017-11" db="EMBL/GenBank/DDBJ databases">
        <title>Complete genome of Rhinolophus gammaherpesvirus-1.</title>
        <authorList>
            <person name="Maeda K."/>
            <person name="Noguchi K."/>
        </authorList>
    </citation>
    <scope>NUCLEOTIDE SEQUENCE [LARGE SCALE GENOMIC DNA]</scope>
    <source>
        <strain evidence="4">BV1</strain>
    </source>
</reference>
<evidence type="ECO:0000313" key="5">
    <source>
        <dbReference type="Proteomes" id="UP000289908"/>
    </source>
</evidence>
<proteinExistence type="inferred from homology"/>
<organism evidence="4">
    <name type="scientific">Rhinolophus gammaherpesvirus 1</name>
    <dbReference type="NCBI Taxonomy" id="2054179"/>
    <lineage>
        <taxon>Viruses</taxon>
        <taxon>Duplodnaviria</taxon>
        <taxon>Heunggongvirae</taxon>
        <taxon>Peploviricota</taxon>
        <taxon>Herviviricetes</taxon>
        <taxon>Herpesvirales</taxon>
        <taxon>Orthoherpesviridae</taxon>
        <taxon>Gammaherpesvirinae</taxon>
        <taxon>Percavirus</taxon>
        <taxon>Percavirus rhinolophidgamma1</taxon>
    </lineage>
</organism>
<accession>A0A2Z5U792</accession>
<dbReference type="InterPro" id="IPR005208">
    <property type="entry name" value="Herpes_TT2"/>
</dbReference>
<dbReference type="GO" id="GO:0019073">
    <property type="term" value="P:viral DNA genome packaging"/>
    <property type="evidence" value="ECO:0007669"/>
    <property type="project" value="InterPro"/>
</dbReference>